<keyword evidence="7 11" id="KW-1133">Transmembrane helix</keyword>
<keyword evidence="4" id="KW-0328">Glycosyltransferase</keyword>
<evidence type="ECO:0000313" key="13">
    <source>
        <dbReference type="EMBL" id="ODQ46784.1"/>
    </source>
</evidence>
<comment type="subcellular location">
    <subcellularLocation>
        <location evidence="1">Membrane</location>
        <topology evidence="1">Multi-pass membrane protein</topology>
    </subcellularLocation>
</comment>
<evidence type="ECO:0000256" key="4">
    <source>
        <dbReference type="ARBA" id="ARBA00022676"/>
    </source>
</evidence>
<evidence type="ECO:0000256" key="9">
    <source>
        <dbReference type="ARBA" id="ARBA00031935"/>
    </source>
</evidence>
<dbReference type="Proteomes" id="UP000094455">
    <property type="component" value="Unassembled WGS sequence"/>
</dbReference>
<dbReference type="STRING" id="763406.A0A1E3NKW9"/>
<evidence type="ECO:0000256" key="5">
    <source>
        <dbReference type="ARBA" id="ARBA00022679"/>
    </source>
</evidence>
<accession>A0A1E3NKW9</accession>
<feature type="transmembrane region" description="Helical" evidence="11">
    <location>
        <begin position="1543"/>
        <end position="1566"/>
    </location>
</feature>
<evidence type="ECO:0000256" key="7">
    <source>
        <dbReference type="ARBA" id="ARBA00022989"/>
    </source>
</evidence>
<dbReference type="GO" id="GO:0051278">
    <property type="term" value="P:fungal-type cell wall polysaccharide biosynthetic process"/>
    <property type="evidence" value="ECO:0007669"/>
    <property type="project" value="TreeGrafter"/>
</dbReference>
<dbReference type="GO" id="GO:0005886">
    <property type="term" value="C:plasma membrane"/>
    <property type="evidence" value="ECO:0007669"/>
    <property type="project" value="TreeGrafter"/>
</dbReference>
<keyword evidence="6 11" id="KW-0812">Transmembrane</keyword>
<protein>
    <recommendedName>
        <fullName evidence="3">1,3-beta-glucan synthase</fullName>
        <ecNumber evidence="3">2.4.1.34</ecNumber>
    </recommendedName>
    <alternativeName>
        <fullName evidence="9">1,3-beta-D-glucan-UDP glucosyltransferase</fullName>
    </alternativeName>
</protein>
<evidence type="ECO:0000313" key="14">
    <source>
        <dbReference type="Proteomes" id="UP000094455"/>
    </source>
</evidence>
<evidence type="ECO:0000259" key="12">
    <source>
        <dbReference type="SMART" id="SM01205"/>
    </source>
</evidence>
<feature type="transmembrane region" description="Helical" evidence="11">
    <location>
        <begin position="1703"/>
        <end position="1726"/>
    </location>
</feature>
<dbReference type="InterPro" id="IPR026899">
    <property type="entry name" value="FKS1-like_dom1"/>
</dbReference>
<dbReference type="SMART" id="SM01205">
    <property type="entry name" value="FKS1_dom1"/>
    <property type="match status" value="1"/>
</dbReference>
<feature type="transmembrane region" description="Helical" evidence="11">
    <location>
        <begin position="1508"/>
        <end position="1531"/>
    </location>
</feature>
<feature type="transmembrane region" description="Helical" evidence="11">
    <location>
        <begin position="1209"/>
        <end position="1228"/>
    </location>
</feature>
<evidence type="ECO:0000256" key="1">
    <source>
        <dbReference type="ARBA" id="ARBA00004141"/>
    </source>
</evidence>
<dbReference type="GO" id="GO:0000148">
    <property type="term" value="C:1,3-beta-D-glucan synthase complex"/>
    <property type="evidence" value="ECO:0007669"/>
    <property type="project" value="InterPro"/>
</dbReference>
<dbReference type="PANTHER" id="PTHR12741:SF97">
    <property type="entry name" value="1,3-BETA-GLUCAN SYNTHASE"/>
    <property type="match status" value="1"/>
</dbReference>
<feature type="domain" description="1,3-beta-glucan synthase component FKS1-like" evidence="12">
    <location>
        <begin position="215"/>
        <end position="326"/>
    </location>
</feature>
<comment type="similarity">
    <text evidence="2">Belongs to the glycosyltransferase 48 family.</text>
</comment>
<proteinExistence type="inferred from homology"/>
<feature type="transmembrane region" description="Helical" evidence="11">
    <location>
        <begin position="1612"/>
        <end position="1629"/>
    </location>
</feature>
<dbReference type="PANTHER" id="PTHR12741">
    <property type="entry name" value="LYST-INTERACTING PROTEIN LIP5 DOPAMINE RESPONSIVE PROTEIN DRG-1"/>
    <property type="match status" value="1"/>
</dbReference>
<comment type="catalytic activity">
    <reaction evidence="10">
        <text>[(1-&gt;3)-beta-D-glucosyl](n) + UDP-alpha-D-glucose = [(1-&gt;3)-beta-D-glucosyl](n+1) + UDP + H(+)</text>
        <dbReference type="Rhea" id="RHEA:21476"/>
        <dbReference type="Rhea" id="RHEA-COMP:11146"/>
        <dbReference type="Rhea" id="RHEA-COMP:14303"/>
        <dbReference type="ChEBI" id="CHEBI:15378"/>
        <dbReference type="ChEBI" id="CHEBI:37671"/>
        <dbReference type="ChEBI" id="CHEBI:58223"/>
        <dbReference type="ChEBI" id="CHEBI:58885"/>
        <dbReference type="EC" id="2.4.1.34"/>
    </reaction>
</comment>
<feature type="transmembrane region" description="Helical" evidence="11">
    <location>
        <begin position="405"/>
        <end position="431"/>
    </location>
</feature>
<keyword evidence="8 11" id="KW-0472">Membrane</keyword>
<dbReference type="EC" id="2.4.1.34" evidence="3"/>
<evidence type="ECO:0000256" key="3">
    <source>
        <dbReference type="ARBA" id="ARBA00012589"/>
    </source>
</evidence>
<dbReference type="EMBL" id="KV454003">
    <property type="protein sequence ID" value="ODQ46784.1"/>
    <property type="molecule type" value="Genomic_DNA"/>
</dbReference>
<evidence type="ECO:0000256" key="11">
    <source>
        <dbReference type="SAM" id="Phobius"/>
    </source>
</evidence>
<dbReference type="GeneID" id="30180025"/>
<feature type="transmembrane region" description="Helical" evidence="11">
    <location>
        <begin position="1261"/>
        <end position="1282"/>
    </location>
</feature>
<dbReference type="GO" id="GO:0006075">
    <property type="term" value="P:(1-&gt;3)-beta-D-glucan biosynthetic process"/>
    <property type="evidence" value="ECO:0007669"/>
    <property type="project" value="InterPro"/>
</dbReference>
<gene>
    <name evidence="13" type="ORF">PICMEDRAFT_59009</name>
</gene>
<keyword evidence="5" id="KW-0808">Transferase</keyword>
<feature type="transmembrane region" description="Helical" evidence="11">
    <location>
        <begin position="1649"/>
        <end position="1668"/>
    </location>
</feature>
<dbReference type="Pfam" id="PF14288">
    <property type="entry name" value="FKS1_dom1"/>
    <property type="match status" value="1"/>
</dbReference>
<feature type="transmembrane region" description="Helical" evidence="11">
    <location>
        <begin position="443"/>
        <end position="466"/>
    </location>
</feature>
<keyword evidence="14" id="KW-1185">Reference proteome</keyword>
<feature type="transmembrane region" description="Helical" evidence="11">
    <location>
        <begin position="478"/>
        <end position="497"/>
    </location>
</feature>
<dbReference type="OrthoDB" id="1880850at2759"/>
<dbReference type="InterPro" id="IPR056261">
    <property type="entry name" value="FKS1-like_dom2"/>
</dbReference>
<dbReference type="GO" id="GO:0003843">
    <property type="term" value="F:1,3-beta-D-glucan synthase activity"/>
    <property type="evidence" value="ECO:0007669"/>
    <property type="project" value="UniProtKB-EC"/>
</dbReference>
<reference evidence="13 14" key="1">
    <citation type="journal article" date="2016" name="Proc. Natl. Acad. Sci. U.S.A.">
        <title>Comparative genomics of biotechnologically important yeasts.</title>
        <authorList>
            <person name="Riley R."/>
            <person name="Haridas S."/>
            <person name="Wolfe K.H."/>
            <person name="Lopes M.R."/>
            <person name="Hittinger C.T."/>
            <person name="Goeker M."/>
            <person name="Salamov A.A."/>
            <person name="Wisecaver J.H."/>
            <person name="Long T.M."/>
            <person name="Calvey C.H."/>
            <person name="Aerts A.L."/>
            <person name="Barry K.W."/>
            <person name="Choi C."/>
            <person name="Clum A."/>
            <person name="Coughlan A.Y."/>
            <person name="Deshpande S."/>
            <person name="Douglass A.P."/>
            <person name="Hanson S.J."/>
            <person name="Klenk H.-P."/>
            <person name="LaButti K.M."/>
            <person name="Lapidus A."/>
            <person name="Lindquist E.A."/>
            <person name="Lipzen A.M."/>
            <person name="Meier-Kolthoff J.P."/>
            <person name="Ohm R.A."/>
            <person name="Otillar R.P."/>
            <person name="Pangilinan J.L."/>
            <person name="Peng Y."/>
            <person name="Rokas A."/>
            <person name="Rosa C.A."/>
            <person name="Scheuner C."/>
            <person name="Sibirny A.A."/>
            <person name="Slot J.C."/>
            <person name="Stielow J.B."/>
            <person name="Sun H."/>
            <person name="Kurtzman C.P."/>
            <person name="Blackwell M."/>
            <person name="Grigoriev I.V."/>
            <person name="Jeffries T.W."/>
        </authorList>
    </citation>
    <scope>NUCLEOTIDE SEQUENCE [LARGE SCALE GENOMIC DNA]</scope>
    <source>
        <strain evidence="13 14">NRRL Y-2026</strain>
    </source>
</reference>
<evidence type="ECO:0000256" key="6">
    <source>
        <dbReference type="ARBA" id="ARBA00022692"/>
    </source>
</evidence>
<feature type="transmembrane region" description="Helical" evidence="11">
    <location>
        <begin position="589"/>
        <end position="606"/>
    </location>
</feature>
<feature type="transmembrane region" description="Helical" evidence="11">
    <location>
        <begin position="1352"/>
        <end position="1372"/>
    </location>
</feature>
<dbReference type="InterPro" id="IPR003440">
    <property type="entry name" value="Glyco_trans_48_dom"/>
</dbReference>
<feature type="transmembrane region" description="Helical" evidence="11">
    <location>
        <begin position="1378"/>
        <end position="1396"/>
    </location>
</feature>
<dbReference type="RefSeq" id="XP_019017897.1">
    <property type="nucleotide sequence ID" value="XM_019163338.1"/>
</dbReference>
<organism evidence="13 14">
    <name type="scientific">Pichia membranifaciens NRRL Y-2026</name>
    <dbReference type="NCBI Taxonomy" id="763406"/>
    <lineage>
        <taxon>Eukaryota</taxon>
        <taxon>Fungi</taxon>
        <taxon>Dikarya</taxon>
        <taxon>Ascomycota</taxon>
        <taxon>Saccharomycotina</taxon>
        <taxon>Pichiomycetes</taxon>
        <taxon>Pichiales</taxon>
        <taxon>Pichiaceae</taxon>
        <taxon>Pichia</taxon>
    </lineage>
</organism>
<evidence type="ECO:0000256" key="2">
    <source>
        <dbReference type="ARBA" id="ARBA00009040"/>
    </source>
</evidence>
<dbReference type="Pfam" id="PF23605">
    <property type="entry name" value="FKS1_dom2"/>
    <property type="match status" value="1"/>
</dbReference>
<feature type="transmembrane region" description="Helical" evidence="11">
    <location>
        <begin position="1464"/>
        <end position="1488"/>
    </location>
</feature>
<name>A0A1E3NKW9_9ASCO</name>
<evidence type="ECO:0000256" key="10">
    <source>
        <dbReference type="ARBA" id="ARBA00047777"/>
    </source>
</evidence>
<evidence type="ECO:0000256" key="8">
    <source>
        <dbReference type="ARBA" id="ARBA00023136"/>
    </source>
</evidence>
<dbReference type="Pfam" id="PF02364">
    <property type="entry name" value="Glucan_synthase"/>
    <property type="match status" value="1"/>
</dbReference>
<sequence>MDHLSIYTTFSDNARAELVSALSEKTAQPFSAFKTPYLNTSRWNHIDKLGDVFGAQFFATSKEHGYEDFAERGISDTYDNNYEPYPAWSAETAPITRDRIQSIFIHISKIFGFQYDNTKNMYDYLMKMLDSRASRMGPAKALRSIHADYISGYNSNYRKWYFGSQMDVEDNMLSENPSLYESDVKTRKKLFASQNYSLKDSETNWANTTNSFLPEDCIIQLAIYLLIWGEANNIRFMPECLCFIFKSCVDCFYSLDFTNDIQPLTESFLDHAITPLYEFYRNQLYSKIDDHWVIKERDHTNIIGYDDINQCFWYRKSLEKIELYDKQKLMDFQPFERYLYLSQINWQKSVSKTYHESRSWFHVLINFNRVWNIHLGVFWYYTCFNSPTLYTERYLITADNQPTALATLTCLSIAGSIVSFVNLVSLILEFIFVPRHFPGALPLLSRFCFVTACFITVTLPTIYFFWVTGTSDSSPLNYAIAVSQFIFSLLVVSYFSIIPLSRLTGNNHSEDKRKYLPSYYFTNFIYTLKGKKALASLGLWGGVFVSKFTESYFFLTLSLRDPVRELSIIKIDKCLGEEWFGPILCEQEAKIILALMFLTDLVLFFLDTYLWYIIWNTLLSVARSFYCGVSIWTPWRNMFFRLPNRIISKILNPAAVGKRTEVERKNMIFKVWNSIVISMYRDHLISVDHLDSLIYQCTKGENGEKIVAEPSFFIQHEDGDNISNRNDYLKSDSEAARRLSFFAHSLSTSISMAMPLDKMPSFSVLIPHYSEKITLSLQEVIRREDDFSNITLLEYLKHLYPQEWHNFVRDTKLLASEQYSDNEKEEKDVSDVPFYAVGFKAATPEYILRTRIWASLRSQTLFRTISGFMNYSRAIKLLYSAECEDQSVSTLVNIEEANVMAQRKFRIVASLQRLKEFSPEQEQAKEFLLRTYPELQVAYLDVERDPVTNEFIYYSALIDGNSDILSNGQRKPKYRIRLSGKPILGDGKADNQNHAIVFCRGEYVQLIDANQDNYLEECLKIRSVLNEFEEYDAPDNPYTYDPKDMSVSVDYIHPVAILGTREYIFSENIGVLGDVAAGKEQTFGTLFARTLAQVGGKLHYGHPDFLNTIFMCTRGGVSKSQRGLHLNEDIYAGMNALMRGGRIKHCEYFQCGKGRDLGFCSILNFTTKIGSGMSEQMLSREYFYLGTQLPLDRFLSFFYAHPGFHLNNVFILLSLKMFMLFCIHLGALTNDSVLCSYNKNIPFTDPRVPSGCTNLVPVIDWIQRCILSIFIVFGISFIPLCVQELMERGLWRCMYRTFRHFTSLSPMFEVFVCRIYSQSLVTDLAVGGARYIATGRGFSTARMSFSVLYARFSYESFYFAGTLSLLLLYVSLVLWKFSFLYFWATISSLFFSPFWFNPNAFNFTEFFIDYRNFLKWLTSGNVRTKRDSWISHVRATRMSVTGSKIKRSKGDTTFMGSNYQRPSFLSSFIAQIGSKVVTTLLITIAYLFTNSQNQSGGGVPSNSLLRLLVVTFGPIAINAGVLFCLFIVSILTGPLIMCCSSSFPGMIANLAHMISVFVYIFSFVFLLLCQNWDVAKSVLGACASFNLQELFFKLVTILVLNREIKDEKSNKAWWTGSWLTSGLGWHIFTQPFREYICKIIEMSYFALDFLISHFILVCQVPVLFIPYIDTIHSMLLMWLSPENMLKKPIYSSAKRRMRMRVTVTYFFLFVSNICVICSIVVVPIVFSRVFEVDFDEYMPEFLSILFQPAEITDKRKGLQNYIPPKLHG</sequence>